<accession>A0A673CB88</accession>
<sequence length="277" mass="30694">MFSQNEVKMKCVFFAVCFRPITAFSRTPVSQVACGSQHSVVYTWGVDSRGQLGLGKKTPGVHSPEQVRSLCSVPVVEITAGGEQSFGLSVSGSVFSWGRNHRGQLGLGHTEGTPVSPQTEPVFSPTKGPMDCWYQLASVICPSSVRKRFFKNLEVCLHVLTYNESLTSVVFYVDRHTPTHVHSLDMKKTVHVSCGEDHTAVLTKDGAVFTFGSGQHGQLGHNSFRDELRPRLVAEFWGSKVTQVACGRYSTLDIFILILLYWFKICQKFQILSICVL</sequence>
<dbReference type="GO" id="GO:0005737">
    <property type="term" value="C:cytoplasm"/>
    <property type="evidence" value="ECO:0007669"/>
    <property type="project" value="TreeGrafter"/>
</dbReference>
<feature type="repeat" description="RCC1" evidence="2">
    <location>
        <begin position="92"/>
        <end position="205"/>
    </location>
</feature>
<evidence type="ECO:0000313" key="4">
    <source>
        <dbReference type="Proteomes" id="UP000472271"/>
    </source>
</evidence>
<dbReference type="InterPro" id="IPR051709">
    <property type="entry name" value="Ub-ligase/GTPase-reg"/>
</dbReference>
<dbReference type="GO" id="GO:0016567">
    <property type="term" value="P:protein ubiquitination"/>
    <property type="evidence" value="ECO:0007669"/>
    <property type="project" value="TreeGrafter"/>
</dbReference>
<keyword evidence="4" id="KW-1185">Reference proteome</keyword>
<proteinExistence type="predicted"/>
<dbReference type="PANTHER" id="PTHR45622:SF73">
    <property type="entry name" value="E3 UBIQUITIN-PROTEIN LIGASE HERC4-LIKE ISOFORM X1-RELATED"/>
    <property type="match status" value="1"/>
</dbReference>
<dbReference type="GO" id="GO:0061630">
    <property type="term" value="F:ubiquitin protein ligase activity"/>
    <property type="evidence" value="ECO:0007669"/>
    <property type="project" value="TreeGrafter"/>
</dbReference>
<protein>
    <submittedName>
        <fullName evidence="3">Uncharacterized protein</fullName>
    </submittedName>
</protein>
<dbReference type="PROSITE" id="PS50012">
    <property type="entry name" value="RCC1_3"/>
    <property type="match status" value="3"/>
</dbReference>
<dbReference type="PROSITE" id="PS00626">
    <property type="entry name" value="RCC1_2"/>
    <property type="match status" value="1"/>
</dbReference>
<evidence type="ECO:0000256" key="2">
    <source>
        <dbReference type="PROSITE-ProRule" id="PRU00235"/>
    </source>
</evidence>
<dbReference type="InParanoid" id="A0A673CB88"/>
<dbReference type="GO" id="GO:0006511">
    <property type="term" value="P:ubiquitin-dependent protein catabolic process"/>
    <property type="evidence" value="ECO:0007669"/>
    <property type="project" value="TreeGrafter"/>
</dbReference>
<keyword evidence="1" id="KW-0677">Repeat</keyword>
<dbReference type="Ensembl" id="ENSSORT00005050599.1">
    <property type="protein sequence ID" value="ENSSORP00005049398.1"/>
    <property type="gene ID" value="ENSSORG00005022438.1"/>
</dbReference>
<dbReference type="InterPro" id="IPR000408">
    <property type="entry name" value="Reg_chr_condens"/>
</dbReference>
<feature type="repeat" description="RCC1" evidence="2">
    <location>
        <begin position="206"/>
        <end position="257"/>
    </location>
</feature>
<dbReference type="SUPFAM" id="SSF50985">
    <property type="entry name" value="RCC1/BLIP-II"/>
    <property type="match status" value="1"/>
</dbReference>
<dbReference type="PRINTS" id="PR00633">
    <property type="entry name" value="RCCNDNSATION"/>
</dbReference>
<organism evidence="3 4">
    <name type="scientific">Sphaeramia orbicularis</name>
    <name type="common">orbiculate cardinalfish</name>
    <dbReference type="NCBI Taxonomy" id="375764"/>
    <lineage>
        <taxon>Eukaryota</taxon>
        <taxon>Metazoa</taxon>
        <taxon>Chordata</taxon>
        <taxon>Craniata</taxon>
        <taxon>Vertebrata</taxon>
        <taxon>Euteleostomi</taxon>
        <taxon>Actinopterygii</taxon>
        <taxon>Neopterygii</taxon>
        <taxon>Teleostei</taxon>
        <taxon>Neoteleostei</taxon>
        <taxon>Acanthomorphata</taxon>
        <taxon>Gobiaria</taxon>
        <taxon>Kurtiformes</taxon>
        <taxon>Apogonoidei</taxon>
        <taxon>Apogonidae</taxon>
        <taxon>Apogoninae</taxon>
        <taxon>Sphaeramia</taxon>
    </lineage>
</organism>
<dbReference type="Gene3D" id="2.130.10.30">
    <property type="entry name" value="Regulator of chromosome condensation 1/beta-lactamase-inhibitor protein II"/>
    <property type="match status" value="2"/>
</dbReference>
<dbReference type="PANTHER" id="PTHR45622">
    <property type="entry name" value="UBIQUITIN-PROTEIN LIGASE E3A-RELATED"/>
    <property type="match status" value="1"/>
</dbReference>
<dbReference type="InterPro" id="IPR009091">
    <property type="entry name" value="RCC1/BLIP-II"/>
</dbReference>
<reference evidence="3" key="2">
    <citation type="submission" date="2025-08" db="UniProtKB">
        <authorList>
            <consortium name="Ensembl"/>
        </authorList>
    </citation>
    <scope>IDENTIFICATION</scope>
</reference>
<evidence type="ECO:0000256" key="1">
    <source>
        <dbReference type="ARBA" id="ARBA00022737"/>
    </source>
</evidence>
<dbReference type="Proteomes" id="UP000472271">
    <property type="component" value="Chromosome 6"/>
</dbReference>
<name>A0A673CB88_9TELE</name>
<dbReference type="Pfam" id="PF00415">
    <property type="entry name" value="RCC1"/>
    <property type="match status" value="3"/>
</dbReference>
<feature type="repeat" description="RCC1" evidence="2">
    <location>
        <begin position="39"/>
        <end position="91"/>
    </location>
</feature>
<reference evidence="3" key="1">
    <citation type="submission" date="2019-06" db="EMBL/GenBank/DDBJ databases">
        <authorList>
            <consortium name="Wellcome Sanger Institute Data Sharing"/>
        </authorList>
    </citation>
    <scope>NUCLEOTIDE SEQUENCE [LARGE SCALE GENOMIC DNA]</scope>
</reference>
<evidence type="ECO:0000313" key="3">
    <source>
        <dbReference type="Ensembl" id="ENSSORP00005049398.1"/>
    </source>
</evidence>
<reference evidence="3" key="3">
    <citation type="submission" date="2025-09" db="UniProtKB">
        <authorList>
            <consortium name="Ensembl"/>
        </authorList>
    </citation>
    <scope>IDENTIFICATION</scope>
</reference>
<dbReference type="AlphaFoldDB" id="A0A673CB88"/>